<feature type="transmembrane region" description="Helical" evidence="2">
    <location>
        <begin position="7"/>
        <end position="31"/>
    </location>
</feature>
<sequence>MRKKPLVIIGIIAAAVLVLGAVGVLIGVNVYRSSAADAESPAPTVAAATATDASDVDLAGEWTVASGSYAGYRVDEVLNGGDVTVTGRTEDVTGTVSSDGTTITAATIVVDLTTVATDNGNRDDYFRETALQTDTYPEATFTLTEPITGIESLADGGTVTATVTGELTLHGQTVPVTAEVEAALNGEQVQIAGSVPITFADYGVEAPNLGFVQVEPTGSIEFLVALDRAA</sequence>
<dbReference type="SUPFAM" id="SSF101874">
    <property type="entry name" value="YceI-like"/>
    <property type="match status" value="1"/>
</dbReference>
<dbReference type="EMBL" id="WBJZ01000019">
    <property type="protein sequence ID" value="KAB1654277.1"/>
    <property type="molecule type" value="Genomic_DNA"/>
</dbReference>
<gene>
    <name evidence="4" type="ORF">F8O01_13655</name>
</gene>
<dbReference type="PANTHER" id="PTHR34406:SF1">
    <property type="entry name" value="PROTEIN YCEI"/>
    <property type="match status" value="1"/>
</dbReference>
<feature type="domain" description="Lipid/polyisoprenoid-binding YceI-like" evidence="3">
    <location>
        <begin position="61"/>
        <end position="227"/>
    </location>
</feature>
<dbReference type="OrthoDB" id="117810at2"/>
<protein>
    <submittedName>
        <fullName evidence="4">YceI family protein</fullName>
    </submittedName>
</protein>
<dbReference type="Gene3D" id="2.40.128.110">
    <property type="entry name" value="Lipid/polyisoprenoid-binding, YceI-like"/>
    <property type="match status" value="1"/>
</dbReference>
<organism evidence="4 5">
    <name type="scientific">Pseudoclavibacter chungangensis</name>
    <dbReference type="NCBI Taxonomy" id="587635"/>
    <lineage>
        <taxon>Bacteria</taxon>
        <taxon>Bacillati</taxon>
        <taxon>Actinomycetota</taxon>
        <taxon>Actinomycetes</taxon>
        <taxon>Micrococcales</taxon>
        <taxon>Microbacteriaceae</taxon>
        <taxon>Pseudoclavibacter</taxon>
    </lineage>
</organism>
<name>A0A7J5BQX8_9MICO</name>
<dbReference type="InterPro" id="IPR036761">
    <property type="entry name" value="TTHA0802/YceI-like_sf"/>
</dbReference>
<dbReference type="Proteomes" id="UP000467240">
    <property type="component" value="Unassembled WGS sequence"/>
</dbReference>
<comment type="similarity">
    <text evidence="1">Belongs to the UPF0312 family.</text>
</comment>
<dbReference type="PANTHER" id="PTHR34406">
    <property type="entry name" value="PROTEIN YCEI"/>
    <property type="match status" value="1"/>
</dbReference>
<dbReference type="RefSeq" id="WP_158041514.1">
    <property type="nucleotide sequence ID" value="NZ_JACCFV010000001.1"/>
</dbReference>
<keyword evidence="2" id="KW-0472">Membrane</keyword>
<evidence type="ECO:0000259" key="3">
    <source>
        <dbReference type="SMART" id="SM00867"/>
    </source>
</evidence>
<evidence type="ECO:0000256" key="2">
    <source>
        <dbReference type="SAM" id="Phobius"/>
    </source>
</evidence>
<dbReference type="InterPro" id="IPR007372">
    <property type="entry name" value="Lipid/polyisoprenoid-bd_YceI"/>
</dbReference>
<proteinExistence type="inferred from homology"/>
<keyword evidence="2" id="KW-0812">Transmembrane</keyword>
<keyword evidence="5" id="KW-1185">Reference proteome</keyword>
<dbReference type="AlphaFoldDB" id="A0A7J5BQX8"/>
<evidence type="ECO:0000313" key="4">
    <source>
        <dbReference type="EMBL" id="KAB1654277.1"/>
    </source>
</evidence>
<dbReference type="Pfam" id="PF04264">
    <property type="entry name" value="YceI"/>
    <property type="match status" value="1"/>
</dbReference>
<accession>A0A7J5BQX8</accession>
<comment type="caution">
    <text evidence="4">The sequence shown here is derived from an EMBL/GenBank/DDBJ whole genome shotgun (WGS) entry which is preliminary data.</text>
</comment>
<evidence type="ECO:0000256" key="1">
    <source>
        <dbReference type="ARBA" id="ARBA00008812"/>
    </source>
</evidence>
<keyword evidence="2" id="KW-1133">Transmembrane helix</keyword>
<reference evidence="4 5" key="1">
    <citation type="submission" date="2019-09" db="EMBL/GenBank/DDBJ databases">
        <title>Phylogeny of genus Pseudoclavibacter and closely related genus.</title>
        <authorList>
            <person name="Li Y."/>
        </authorList>
    </citation>
    <scope>NUCLEOTIDE SEQUENCE [LARGE SCALE GENOMIC DNA]</scope>
    <source>
        <strain evidence="4 5">DSM 23821</strain>
    </source>
</reference>
<evidence type="ECO:0000313" key="5">
    <source>
        <dbReference type="Proteomes" id="UP000467240"/>
    </source>
</evidence>
<dbReference type="SMART" id="SM00867">
    <property type="entry name" value="YceI"/>
    <property type="match status" value="1"/>
</dbReference>